<evidence type="ECO:0000313" key="7">
    <source>
        <dbReference type="EMBL" id="GII27758.1"/>
    </source>
</evidence>
<comment type="function">
    <text evidence="5">ATP-dependent carboxylate-amine ligase which exhibits weak glutamate--cysteine ligase activity.</text>
</comment>
<protein>
    <recommendedName>
        <fullName evidence="5">Putative glutamate--cysteine ligase 2</fullName>
        <ecNumber evidence="5">6.3.2.2</ecNumber>
    </recommendedName>
    <alternativeName>
        <fullName evidence="5">Gamma-glutamylcysteine synthetase 2</fullName>
        <shortName evidence="5">GCS 2</shortName>
        <shortName evidence="5">Gamma-GCS 2</shortName>
    </alternativeName>
</protein>
<dbReference type="InterPro" id="IPR011793">
    <property type="entry name" value="YbdK"/>
</dbReference>
<dbReference type="HAMAP" id="MF_01609">
    <property type="entry name" value="Glu_cys_ligase_2"/>
    <property type="match status" value="1"/>
</dbReference>
<dbReference type="GO" id="GO:0004357">
    <property type="term" value="F:glutamate-cysteine ligase activity"/>
    <property type="evidence" value="ECO:0007669"/>
    <property type="project" value="UniProtKB-EC"/>
</dbReference>
<dbReference type="GO" id="GO:0005524">
    <property type="term" value="F:ATP binding"/>
    <property type="evidence" value="ECO:0007669"/>
    <property type="project" value="UniProtKB-KW"/>
</dbReference>
<comment type="catalytic activity">
    <reaction evidence="4 5">
        <text>L-cysteine + L-glutamate + ATP = gamma-L-glutamyl-L-cysteine + ADP + phosphate + H(+)</text>
        <dbReference type="Rhea" id="RHEA:13285"/>
        <dbReference type="ChEBI" id="CHEBI:15378"/>
        <dbReference type="ChEBI" id="CHEBI:29985"/>
        <dbReference type="ChEBI" id="CHEBI:30616"/>
        <dbReference type="ChEBI" id="CHEBI:35235"/>
        <dbReference type="ChEBI" id="CHEBI:43474"/>
        <dbReference type="ChEBI" id="CHEBI:58173"/>
        <dbReference type="ChEBI" id="CHEBI:456216"/>
        <dbReference type="EC" id="6.3.2.2"/>
    </reaction>
</comment>
<dbReference type="RefSeq" id="WP_239113688.1">
    <property type="nucleotide sequence ID" value="NZ_BOOO01000004.1"/>
</dbReference>
<dbReference type="AlphaFoldDB" id="A0A8J3TIN7"/>
<sequence length="364" mass="39506">MTLRRPVGVEEEFLVVDLESRQLTPLAQAMLDRLPGEGFAAELQRSVVETNSTPCEDLMDVRAELVRLRGALTAAAEPLGVGIIASGTTPLAGVDGFTISPGRRYQYLSDSYQFLAQEQLICGAQVHVEIDDRDVAVLAVQRVEPWLPALLALSASSPYWQDADSGYASSRALAWQRWPTAGPVGPFGSAAEYDRAAEDLVASGVIEDTGMVYFDIRLSAHVPTVELRVCDSCPLVDDVVLLGGLFRALVVRESEAVVKGVPPAGEERVALLRAANWRAARSGLEGDLLSPLNSRPMSAPKLITWLLDDLRPTLEELGDWEVVSELADEALRRGSSASRQRGAHARDGRPQDAVDLLLQETRRS</sequence>
<dbReference type="InterPro" id="IPR014746">
    <property type="entry name" value="Gln_synth/guanido_kin_cat_dom"/>
</dbReference>
<evidence type="ECO:0000256" key="4">
    <source>
        <dbReference type="ARBA" id="ARBA00048819"/>
    </source>
</evidence>
<keyword evidence="1 5" id="KW-0436">Ligase</keyword>
<keyword evidence="3 5" id="KW-0067">ATP-binding</keyword>
<dbReference type="NCBIfam" id="TIGR02050">
    <property type="entry name" value="gshA_cyan_rel"/>
    <property type="match status" value="1"/>
</dbReference>
<name>A0A8J3TIN7_9ACTN</name>
<evidence type="ECO:0000256" key="3">
    <source>
        <dbReference type="ARBA" id="ARBA00022840"/>
    </source>
</evidence>
<dbReference type="PANTHER" id="PTHR36510">
    <property type="entry name" value="GLUTAMATE--CYSTEINE LIGASE 2-RELATED"/>
    <property type="match status" value="1"/>
</dbReference>
<reference evidence="7 8" key="1">
    <citation type="submission" date="2021-01" db="EMBL/GenBank/DDBJ databases">
        <title>Whole genome shotgun sequence of Planotetraspora mira NBRC 15435.</title>
        <authorList>
            <person name="Komaki H."/>
            <person name="Tamura T."/>
        </authorList>
    </citation>
    <scope>NUCLEOTIDE SEQUENCE [LARGE SCALE GENOMIC DNA]</scope>
    <source>
        <strain evidence="7 8">NBRC 15435</strain>
    </source>
</reference>
<gene>
    <name evidence="7" type="ORF">Pmi06nite_12000</name>
</gene>
<keyword evidence="8" id="KW-1185">Reference proteome</keyword>
<comment type="similarity">
    <text evidence="5">Belongs to the glutamate--cysteine ligase type 2 family. YbdK subfamily.</text>
</comment>
<evidence type="ECO:0000256" key="1">
    <source>
        <dbReference type="ARBA" id="ARBA00022598"/>
    </source>
</evidence>
<feature type="region of interest" description="Disordered" evidence="6">
    <location>
        <begin position="332"/>
        <end position="364"/>
    </location>
</feature>
<comment type="caution">
    <text evidence="7">The sequence shown here is derived from an EMBL/GenBank/DDBJ whole genome shotgun (WGS) entry which is preliminary data.</text>
</comment>
<dbReference type="EMBL" id="BOOO01000004">
    <property type="protein sequence ID" value="GII27758.1"/>
    <property type="molecule type" value="Genomic_DNA"/>
</dbReference>
<dbReference type="InterPro" id="IPR050141">
    <property type="entry name" value="GCL_type2/YbdK_subfam"/>
</dbReference>
<dbReference type="Proteomes" id="UP000650628">
    <property type="component" value="Unassembled WGS sequence"/>
</dbReference>
<evidence type="ECO:0000256" key="5">
    <source>
        <dbReference type="HAMAP-Rule" id="MF_01609"/>
    </source>
</evidence>
<dbReference type="SUPFAM" id="SSF55931">
    <property type="entry name" value="Glutamine synthetase/guanido kinase"/>
    <property type="match status" value="1"/>
</dbReference>
<dbReference type="Gene3D" id="3.30.590.20">
    <property type="match status" value="1"/>
</dbReference>
<dbReference type="EC" id="6.3.2.2" evidence="5"/>
<organism evidence="7 8">
    <name type="scientific">Planotetraspora mira</name>
    <dbReference type="NCBI Taxonomy" id="58121"/>
    <lineage>
        <taxon>Bacteria</taxon>
        <taxon>Bacillati</taxon>
        <taxon>Actinomycetota</taxon>
        <taxon>Actinomycetes</taxon>
        <taxon>Streptosporangiales</taxon>
        <taxon>Streptosporangiaceae</taxon>
        <taxon>Planotetraspora</taxon>
    </lineage>
</organism>
<evidence type="ECO:0000256" key="6">
    <source>
        <dbReference type="SAM" id="MobiDB-lite"/>
    </source>
</evidence>
<dbReference type="GO" id="GO:0042398">
    <property type="term" value="P:modified amino acid biosynthetic process"/>
    <property type="evidence" value="ECO:0007669"/>
    <property type="project" value="InterPro"/>
</dbReference>
<dbReference type="InterPro" id="IPR006336">
    <property type="entry name" value="GCS2"/>
</dbReference>
<dbReference type="Pfam" id="PF04107">
    <property type="entry name" value="GCS2"/>
    <property type="match status" value="1"/>
</dbReference>
<dbReference type="NCBIfam" id="NF010041">
    <property type="entry name" value="PRK13517.1-1"/>
    <property type="match status" value="1"/>
</dbReference>
<proteinExistence type="inferred from homology"/>
<evidence type="ECO:0000256" key="2">
    <source>
        <dbReference type="ARBA" id="ARBA00022741"/>
    </source>
</evidence>
<dbReference type="PANTHER" id="PTHR36510:SF1">
    <property type="entry name" value="GLUTAMATE--CYSTEINE LIGASE 2-RELATED"/>
    <property type="match status" value="1"/>
</dbReference>
<accession>A0A8J3TIN7</accession>
<evidence type="ECO:0000313" key="8">
    <source>
        <dbReference type="Proteomes" id="UP000650628"/>
    </source>
</evidence>
<keyword evidence="2 5" id="KW-0547">Nucleotide-binding</keyword>